<feature type="compositionally biased region" description="Polar residues" evidence="2">
    <location>
        <begin position="78"/>
        <end position="98"/>
    </location>
</feature>
<feature type="region of interest" description="Disordered" evidence="2">
    <location>
        <begin position="29"/>
        <end position="193"/>
    </location>
</feature>
<dbReference type="Pfam" id="PF00350">
    <property type="entry name" value="Dynamin_N"/>
    <property type="match status" value="1"/>
</dbReference>
<organism evidence="5">
    <name type="scientific">Aspergillus arachidicola</name>
    <dbReference type="NCBI Taxonomy" id="656916"/>
    <lineage>
        <taxon>Eukaryota</taxon>
        <taxon>Fungi</taxon>
        <taxon>Dikarya</taxon>
        <taxon>Ascomycota</taxon>
        <taxon>Pezizomycotina</taxon>
        <taxon>Eurotiomycetes</taxon>
        <taxon>Eurotiomycetidae</taxon>
        <taxon>Eurotiales</taxon>
        <taxon>Aspergillaceae</taxon>
        <taxon>Aspergillus</taxon>
        <taxon>Aspergillus subgen. Circumdati</taxon>
    </lineage>
</organism>
<evidence type="ECO:0000259" key="3">
    <source>
        <dbReference type="Pfam" id="PF00350"/>
    </source>
</evidence>
<feature type="compositionally biased region" description="Low complexity" evidence="2">
    <location>
        <begin position="109"/>
        <end position="124"/>
    </location>
</feature>
<feature type="compositionally biased region" description="Polar residues" evidence="2">
    <location>
        <begin position="10"/>
        <end position="20"/>
    </location>
</feature>
<feature type="compositionally biased region" description="Acidic residues" evidence="2">
    <location>
        <begin position="168"/>
        <end position="189"/>
    </location>
</feature>
<accession>A0A5N6YG97</accession>
<dbReference type="OrthoDB" id="3598281at2759"/>
<reference evidence="5" key="1">
    <citation type="submission" date="2019-04" db="EMBL/GenBank/DDBJ databases">
        <title>Friends and foes A comparative genomics study of 23 Aspergillus species from section Flavi.</title>
        <authorList>
            <consortium name="DOE Joint Genome Institute"/>
            <person name="Kjaerbolling I."/>
            <person name="Vesth T."/>
            <person name="Frisvad J.C."/>
            <person name="Nybo J.L."/>
            <person name="Theobald S."/>
            <person name="Kildgaard S."/>
            <person name="Isbrandt T."/>
            <person name="Kuo A."/>
            <person name="Sato A."/>
            <person name="Lyhne E.K."/>
            <person name="Kogle M.E."/>
            <person name="Wiebenga A."/>
            <person name="Kun R.S."/>
            <person name="Lubbers R.J."/>
            <person name="Makela M.R."/>
            <person name="Barry K."/>
            <person name="Chovatia M."/>
            <person name="Clum A."/>
            <person name="Daum C."/>
            <person name="Haridas S."/>
            <person name="He G."/>
            <person name="LaButti K."/>
            <person name="Lipzen A."/>
            <person name="Mondo S."/>
            <person name="Riley R."/>
            <person name="Salamov A."/>
            <person name="Simmons B.A."/>
            <person name="Magnuson J.K."/>
            <person name="Henrissat B."/>
            <person name="Mortensen U.H."/>
            <person name="Larsen T.O."/>
            <person name="Devries R.P."/>
            <person name="Grigoriev I.V."/>
            <person name="Machida M."/>
            <person name="Baker S.E."/>
            <person name="Andersen M.R."/>
        </authorList>
    </citation>
    <scope>NUCLEOTIDE SEQUENCE</scope>
    <source>
        <strain evidence="5">CBS 117612</strain>
    </source>
</reference>
<feature type="domain" description="Dynamin N-terminal" evidence="3">
    <location>
        <begin position="262"/>
        <end position="517"/>
    </location>
</feature>
<keyword evidence="1" id="KW-0175">Coiled coil</keyword>
<dbReference type="InterPro" id="IPR045063">
    <property type="entry name" value="Dynamin_N"/>
</dbReference>
<evidence type="ECO:0000259" key="4">
    <source>
        <dbReference type="Pfam" id="PF24564"/>
    </source>
</evidence>
<evidence type="ECO:0000256" key="2">
    <source>
        <dbReference type="SAM" id="MobiDB-lite"/>
    </source>
</evidence>
<feature type="coiled-coil region" evidence="1">
    <location>
        <begin position="535"/>
        <end position="569"/>
    </location>
</feature>
<dbReference type="InterPro" id="IPR056024">
    <property type="entry name" value="DUF7605"/>
</dbReference>
<dbReference type="EMBL" id="ML737124">
    <property type="protein sequence ID" value="KAE8344481.1"/>
    <property type="molecule type" value="Genomic_DNA"/>
</dbReference>
<proteinExistence type="predicted"/>
<protein>
    <submittedName>
        <fullName evidence="5">Uncharacterized protein</fullName>
    </submittedName>
</protein>
<dbReference type="AlphaFoldDB" id="A0A5N6YG97"/>
<dbReference type="Proteomes" id="UP000325558">
    <property type="component" value="Unassembled WGS sequence"/>
</dbReference>
<evidence type="ECO:0000313" key="5">
    <source>
        <dbReference type="EMBL" id="KAE8344481.1"/>
    </source>
</evidence>
<dbReference type="Pfam" id="PF24564">
    <property type="entry name" value="DUF7605"/>
    <property type="match status" value="1"/>
</dbReference>
<feature type="domain" description="DUF7605" evidence="4">
    <location>
        <begin position="742"/>
        <end position="923"/>
    </location>
</feature>
<dbReference type="InterPro" id="IPR027417">
    <property type="entry name" value="P-loop_NTPase"/>
</dbReference>
<dbReference type="PANTHER" id="PTHR36681:SF3">
    <property type="entry name" value="NUCLEAR GTPASE, GERMINAL CENTER-ASSOCIATED, TANDEM DUPLICATE 3"/>
    <property type="match status" value="1"/>
</dbReference>
<dbReference type="PANTHER" id="PTHR36681">
    <property type="entry name" value="NUCLEAR GTPASE, GERMINAL CENTER-ASSOCIATED, TANDEM DUPLICATE 3"/>
    <property type="match status" value="1"/>
</dbReference>
<evidence type="ECO:0000256" key="1">
    <source>
        <dbReference type="SAM" id="Coils"/>
    </source>
</evidence>
<feature type="region of interest" description="Disordered" evidence="2">
    <location>
        <begin position="1"/>
        <end position="20"/>
    </location>
</feature>
<dbReference type="SUPFAM" id="SSF52540">
    <property type="entry name" value="P-loop containing nucleoside triphosphate hydrolases"/>
    <property type="match status" value="1"/>
</dbReference>
<dbReference type="Gene3D" id="3.40.50.300">
    <property type="entry name" value="P-loop containing nucleotide triphosphate hydrolases"/>
    <property type="match status" value="2"/>
</dbReference>
<gene>
    <name evidence="5" type="ORF">BDV24DRAFT_127342</name>
</gene>
<sequence>MSPPYIFKGTSPQPSNLSTQDFNFSAIIPSVEVADEDPPSSVGAERTPSVSDSEDSSHRAYTPSQSTATPPRRDNLSLGVTESLRTLNLEGNPTSHRTPSWRHDARRQSTGLSLGRSTSTYGGLFNATPEPTPEPSQVQPTLNRDSSVDGLASDLEDSHLHGGGPPSDDSDQLSESDDEDDDNATDSDDSSLYNVRCERLPRAPIYNAGLQEILRDIKSQLSVLQNDMNRCPLSRDRDSDLFQLREKVRLLNELDCPETRTVGFIGNSGVGKSRLINSLLDQEGLARSSGDGAACTSVVTEFRHADARHPDRYVIEVDYMDEEEVKELLEELVQSFRMYYTDLYREVTSIEEQERIRDRSTRAWSTLNSLFRDQPELTHEFLSDQADGALSGILERLKDWAAQSCTRRPGGAALQHTIIPGNVQECRSHLDMLTMDPRGESEVAIWPFIKLIRVYLRSPVLRTGLVLADLPGFRDLNFARVRATERYLRHSCHEVFVVTTISRCVSDQSIEEIKRRCAQGQPLRIVCTRSEEVNASETARDCRDLTAQIEQLQNRLKQVNKRLARERNSRRRRTEILQLMENQEDAKLELDRFLVESRNLRVTNQLRRNHGAEVRVFCISNEWYSKYRQDANRHTDTYIELSGIRELRRYCQLVPAEAQFRFTAAFIEHRVPAVVRSVKQWALAGSDDVTAERADALRQILRDVENVFRERLILRNSEVRGFPRRLEDRFRDDIFGVTHECCPLWKRSALQASGGWERWHHSTYSAFCRNYGTHSTPGAGGYHCWNEELLEGMQSDLEERWESIRDWVCMQKTALEETVRRTFEENTAKIEDVMHLAPLALENFIDDMGDWENCVIATISQSIDQLLQGLSRVETDTLHGHDSSYIAGLMRPVYNECNSESGRGSDSRRKMLMRNHLTRSNIFPNLANISESQRRAIVREIYQEMKDMVDEQVGNICDDLHNIIAEEGEVTEARRFPEMASTLQRKVDAAQATLERAQRIVGDLKNTPDDV</sequence>
<name>A0A5N6YG97_9EURO</name>
<feature type="compositionally biased region" description="Polar residues" evidence="2">
    <location>
        <begin position="135"/>
        <end position="145"/>
    </location>
</feature>
<feature type="coiled-coil region" evidence="1">
    <location>
        <begin position="980"/>
        <end position="1007"/>
    </location>
</feature>